<evidence type="ECO:0000313" key="2">
    <source>
        <dbReference type="EMBL" id="QAV17824.1"/>
    </source>
</evidence>
<dbReference type="KEGG" id="pchi:PC41400_09170"/>
<protein>
    <submittedName>
        <fullName evidence="2">Uncharacterized protein</fullName>
    </submittedName>
</protein>
<organism evidence="2 3">
    <name type="scientific">Paenibacillus chitinolyticus</name>
    <dbReference type="NCBI Taxonomy" id="79263"/>
    <lineage>
        <taxon>Bacteria</taxon>
        <taxon>Bacillati</taxon>
        <taxon>Bacillota</taxon>
        <taxon>Bacilli</taxon>
        <taxon>Bacillales</taxon>
        <taxon>Paenibacillaceae</taxon>
        <taxon>Paenibacillus</taxon>
    </lineage>
</organism>
<sequence>MHSFTYESKDSNNNSKEILGLLQFYTNLSRNVSWLIGDLELVPTYIGDYHPSGKVEPPQRVSLTSIQRFQEEGFLWLSLKEIEEMLEDSLSVCRAVFVCLPEHMEVSHFHGDAESTSLQHESALHEITVLDDLIMIHSRSELLPPIRKGKV</sequence>
<dbReference type="AlphaFoldDB" id="A0A410WU15"/>
<reference evidence="2 3" key="1">
    <citation type="submission" date="2018-01" db="EMBL/GenBank/DDBJ databases">
        <title>The whole genome sequencing and assembly of Paenibacillus chitinolyticus KCCM 41400 strain.</title>
        <authorList>
            <person name="Kim J.-Y."/>
            <person name="Park M.-K."/>
            <person name="Lee Y.-J."/>
            <person name="Yi H."/>
            <person name="Bahn Y.-S."/>
            <person name="Kim J.F."/>
            <person name="Lee D.-W."/>
        </authorList>
    </citation>
    <scope>NUCLEOTIDE SEQUENCE [LARGE SCALE GENOMIC DNA]</scope>
    <source>
        <strain evidence="2 3">KCCM 41400</strain>
    </source>
</reference>
<dbReference type="EMBL" id="JAMDMJ010000004">
    <property type="protein sequence ID" value="MCY9594954.1"/>
    <property type="molecule type" value="Genomic_DNA"/>
</dbReference>
<dbReference type="OrthoDB" id="2660397at2"/>
<evidence type="ECO:0000313" key="4">
    <source>
        <dbReference type="Proteomes" id="UP001527202"/>
    </source>
</evidence>
<dbReference type="GeneID" id="95374976"/>
<dbReference type="Proteomes" id="UP001527202">
    <property type="component" value="Unassembled WGS sequence"/>
</dbReference>
<dbReference type="EMBL" id="CP026520">
    <property type="protein sequence ID" value="QAV17824.1"/>
    <property type="molecule type" value="Genomic_DNA"/>
</dbReference>
<evidence type="ECO:0000313" key="1">
    <source>
        <dbReference type="EMBL" id="MCY9594954.1"/>
    </source>
</evidence>
<name>A0A410WU15_9BACL</name>
<dbReference type="Proteomes" id="UP000288943">
    <property type="component" value="Chromosome"/>
</dbReference>
<evidence type="ECO:0000313" key="3">
    <source>
        <dbReference type="Proteomes" id="UP000288943"/>
    </source>
</evidence>
<keyword evidence="4" id="KW-1185">Reference proteome</keyword>
<reference evidence="1 4" key="2">
    <citation type="submission" date="2022-05" db="EMBL/GenBank/DDBJ databases">
        <title>Genome Sequencing of Bee-Associated Microbes.</title>
        <authorList>
            <person name="Dunlap C."/>
        </authorList>
    </citation>
    <scope>NUCLEOTIDE SEQUENCE [LARGE SCALE GENOMIC DNA]</scope>
    <source>
        <strain evidence="1 4">NRRL B-23120</strain>
    </source>
</reference>
<dbReference type="RefSeq" id="WP_042231050.1">
    <property type="nucleotide sequence ID" value="NZ_CP026520.1"/>
</dbReference>
<accession>A0A410WU15</accession>
<gene>
    <name evidence="1" type="ORF">M5X16_04085</name>
    <name evidence="2" type="ORF">PC41400_09170</name>
</gene>
<proteinExistence type="predicted"/>